<protein>
    <submittedName>
        <fullName evidence="1">Uncharacterized protein</fullName>
    </submittedName>
</protein>
<dbReference type="Proteomes" id="UP001227230">
    <property type="component" value="Chromosome 11"/>
</dbReference>
<sequence length="75" mass="8610">MSGSIGDVYPEYIRGRRFKFPRQLDSSYTRDLPDTFLPAVKKQTPTTLLTKSPELSLIFNTRYARQDIPKSSQIA</sequence>
<evidence type="ECO:0000313" key="2">
    <source>
        <dbReference type="Proteomes" id="UP001227230"/>
    </source>
</evidence>
<dbReference type="EMBL" id="CP126658">
    <property type="protein sequence ID" value="WJZ98883.1"/>
    <property type="molecule type" value="Genomic_DNA"/>
</dbReference>
<gene>
    <name evidence="1" type="ORF">VitviT2T_017376</name>
</gene>
<proteinExistence type="predicted"/>
<organism evidence="1 2">
    <name type="scientific">Vitis vinifera</name>
    <name type="common">Grape</name>
    <dbReference type="NCBI Taxonomy" id="29760"/>
    <lineage>
        <taxon>Eukaryota</taxon>
        <taxon>Viridiplantae</taxon>
        <taxon>Streptophyta</taxon>
        <taxon>Embryophyta</taxon>
        <taxon>Tracheophyta</taxon>
        <taxon>Spermatophyta</taxon>
        <taxon>Magnoliopsida</taxon>
        <taxon>eudicotyledons</taxon>
        <taxon>Gunneridae</taxon>
        <taxon>Pentapetalae</taxon>
        <taxon>rosids</taxon>
        <taxon>Vitales</taxon>
        <taxon>Vitaceae</taxon>
        <taxon>Viteae</taxon>
        <taxon>Vitis</taxon>
    </lineage>
</organism>
<keyword evidence="2" id="KW-1185">Reference proteome</keyword>
<reference evidence="1 2" key="1">
    <citation type="journal article" date="2023" name="Hortic Res">
        <title>The complete reference genome for grapevine (Vitis vinifera L.) genetics and breeding.</title>
        <authorList>
            <person name="Shi X."/>
            <person name="Cao S."/>
            <person name="Wang X."/>
            <person name="Huang S."/>
            <person name="Wang Y."/>
            <person name="Liu Z."/>
            <person name="Liu W."/>
            <person name="Leng X."/>
            <person name="Peng Y."/>
            <person name="Wang N."/>
            <person name="Wang Y."/>
            <person name="Ma Z."/>
            <person name="Xu X."/>
            <person name="Zhang F."/>
            <person name="Xue H."/>
            <person name="Zhong H."/>
            <person name="Wang Y."/>
            <person name="Zhang K."/>
            <person name="Velt A."/>
            <person name="Avia K."/>
            <person name="Holtgrawe D."/>
            <person name="Grimplet J."/>
            <person name="Matus J.T."/>
            <person name="Ware D."/>
            <person name="Wu X."/>
            <person name="Wang H."/>
            <person name="Liu C."/>
            <person name="Fang Y."/>
            <person name="Rustenholz C."/>
            <person name="Cheng Z."/>
            <person name="Xiao H."/>
            <person name="Zhou Y."/>
        </authorList>
    </citation>
    <scope>NUCLEOTIDE SEQUENCE [LARGE SCALE GENOMIC DNA]</scope>
    <source>
        <strain evidence="2">cv. Pinot noir / PN40024</strain>
        <tissue evidence="1">Leaf</tissue>
    </source>
</reference>
<evidence type="ECO:0000313" key="1">
    <source>
        <dbReference type="EMBL" id="WJZ98883.1"/>
    </source>
</evidence>
<name>A0ABY9CUM1_VITVI</name>
<accession>A0ABY9CUM1</accession>